<dbReference type="AlphaFoldDB" id="A0A1D8NHW4"/>
<evidence type="ECO:0008006" key="3">
    <source>
        <dbReference type="Google" id="ProtNLM"/>
    </source>
</evidence>
<gene>
    <name evidence="1" type="ORF">YALI1_E12919g</name>
</gene>
<proteinExistence type="predicted"/>
<reference evidence="1 2" key="1">
    <citation type="journal article" date="2016" name="PLoS ONE">
        <title>Sequence Assembly of Yarrowia lipolytica Strain W29/CLIB89 Shows Transposable Element Diversity.</title>
        <authorList>
            <person name="Magnan C."/>
            <person name="Yu J."/>
            <person name="Chang I."/>
            <person name="Jahn E."/>
            <person name="Kanomata Y."/>
            <person name="Wu J."/>
            <person name="Zeller M."/>
            <person name="Oakes M."/>
            <person name="Baldi P."/>
            <person name="Sandmeyer S."/>
        </authorList>
    </citation>
    <scope>NUCLEOTIDE SEQUENCE [LARGE SCALE GENOMIC DNA]</scope>
    <source>
        <strain evidence="2">CLIB89(W29)</strain>
    </source>
</reference>
<dbReference type="GeneID" id="2912592"/>
<organism evidence="1 2">
    <name type="scientific">Yarrowia lipolytica</name>
    <name type="common">Candida lipolytica</name>
    <dbReference type="NCBI Taxonomy" id="4952"/>
    <lineage>
        <taxon>Eukaryota</taxon>
        <taxon>Fungi</taxon>
        <taxon>Dikarya</taxon>
        <taxon>Ascomycota</taxon>
        <taxon>Saccharomycotina</taxon>
        <taxon>Dipodascomycetes</taxon>
        <taxon>Dipodascales</taxon>
        <taxon>Dipodascales incertae sedis</taxon>
        <taxon>Yarrowia</taxon>
    </lineage>
</organism>
<protein>
    <recommendedName>
        <fullName evidence="3">F-box domain-containing protein</fullName>
    </recommendedName>
</protein>
<dbReference type="EMBL" id="CP017557">
    <property type="protein sequence ID" value="AOW05222.1"/>
    <property type="molecule type" value="Genomic_DNA"/>
</dbReference>
<name>A0A1D8NHW4_YARLL</name>
<dbReference type="VEuPathDB" id="FungiDB:YALI1_E12919g"/>
<accession>A0A1D8NHW4</accession>
<dbReference type="RefSeq" id="XP_503771.3">
    <property type="nucleotide sequence ID" value="XM_503771.3"/>
</dbReference>
<dbReference type="VEuPathDB" id="FungiDB:YALI0_E10241g"/>
<dbReference type="Proteomes" id="UP000182444">
    <property type="component" value="Chromosome 1E"/>
</dbReference>
<dbReference type="SUPFAM" id="SSF81383">
    <property type="entry name" value="F-box domain"/>
    <property type="match status" value="1"/>
</dbReference>
<evidence type="ECO:0000313" key="1">
    <source>
        <dbReference type="EMBL" id="AOW05222.1"/>
    </source>
</evidence>
<dbReference type="InterPro" id="IPR036047">
    <property type="entry name" value="F-box-like_dom_sf"/>
</dbReference>
<evidence type="ECO:0000313" key="2">
    <source>
        <dbReference type="Proteomes" id="UP000182444"/>
    </source>
</evidence>
<sequence length="702" mass="78806">MLSNELIRLIFEYCNLEGCVALSQVCSSYWSVWTELDESLIRERVVERAPWFIALDTECGLDSWRKCALLLTRRSYRALEEDGTGGNANKHLYVLRNLSVPVSLCCNKVEFVDSVDFSKDKEVRETIEPIFDELYLLPIDVYEGGAIQGTKLLLPGEELDFKTMEVSKSDFPGTHRLQYTYRRTDMAMSPSGLRVVNDHEGYKIRVVDENDSLLHVRYWSQIGGADAIVHKTSHPRDQSGACIVSAKDGNAWPLPDNNAVNNPLGTLVSLVPGPGGALVVSNTEGGKTAQYLAYIEPLPSLPGVVLCELPMGMGFKRMHNHLSFPFFTFYNGYLYLYFEGRFLRLWVDLGLRSRQHPTGGLMSHVYSKGFRGQVLTVWDRRFPAIGTFNEGEAEFQGARIQRKGQFVTVGDAKGLVVGDLKTGTTYFNPKQVLSIPFAAGDGSSVGFFSVDNWVSKKVIKKISNGSSDGDNIIRWWDEACIPQTVRGGDPVFTRVIHSEDVSDEPHKFEDSSRGTHDAVRIPDAYDERQKVYRRIYKGRPPFSLDETTLVATFQFEHFEDHELPKEMYQVEGSGSRGEDSNGVVNGGPTDGGDTDIGFCFKSFLYYSSTFEYSLITTINWLRAADNETGWEGFGVEHPFSFHTSARGEDFQTSITSTCTVQYIRQRSSRAETGGVRNCGIRLKQTNLILRQQNQLFNSQIAP</sequence>
<dbReference type="KEGG" id="yli:2912592"/>